<feature type="domain" description="STAS" evidence="2">
    <location>
        <begin position="161"/>
        <end position="272"/>
    </location>
</feature>
<organism evidence="3 4">
    <name type="scientific">Paenibacillus chartarius</name>
    <dbReference type="NCBI Taxonomy" id="747481"/>
    <lineage>
        <taxon>Bacteria</taxon>
        <taxon>Bacillati</taxon>
        <taxon>Bacillota</taxon>
        <taxon>Bacilli</taxon>
        <taxon>Bacillales</taxon>
        <taxon>Paenibacillaceae</taxon>
        <taxon>Paenibacillus</taxon>
    </lineage>
</organism>
<comment type="caution">
    <text evidence="3">The sequence shown here is derived from an EMBL/GenBank/DDBJ whole genome shotgun (WGS) entry which is preliminary data.</text>
</comment>
<dbReference type="Proteomes" id="UP001589776">
    <property type="component" value="Unassembled WGS sequence"/>
</dbReference>
<dbReference type="PANTHER" id="PTHR33745">
    <property type="entry name" value="RSBT ANTAGONIST PROTEIN RSBS-RELATED"/>
    <property type="match status" value="1"/>
</dbReference>
<dbReference type="EMBL" id="JBHLWN010000074">
    <property type="protein sequence ID" value="MFC0214532.1"/>
    <property type="molecule type" value="Genomic_DNA"/>
</dbReference>
<dbReference type="RefSeq" id="WP_377471910.1">
    <property type="nucleotide sequence ID" value="NZ_JBHLWN010000074.1"/>
</dbReference>
<dbReference type="Gene3D" id="3.30.750.24">
    <property type="entry name" value="STAS domain"/>
    <property type="match status" value="1"/>
</dbReference>
<accession>A0ABV6DPG7</accession>
<protein>
    <submittedName>
        <fullName evidence="3">STAS domain-containing protein</fullName>
    </submittedName>
</protein>
<dbReference type="Pfam" id="PF01740">
    <property type="entry name" value="STAS"/>
    <property type="match status" value="1"/>
</dbReference>
<sequence length="280" mass="30810">MPASQLAALQNVFSEKDHIIAEWLEELELNQSGLYRIIGAEKLQRISRTLLEELTAQLPHGLTLNDIGQRPVLEQELNEMAMIAAENKMLPSAIAPFFHTLKTILLRRWTTFFQEGGTELHTNYTVLEQLIEVPLMHCLNAYTSRRERVIYAQSRAIAELSTPVIQLWDNVLAMPLVGEIDSVRAKGIMEGLLGAIAEHQVSNVILDITGVPVVDSNVADSLIKTVEAAKLLGANCILTGIRPEVAQTIVLLGVNLGEIVTKASLRAGLAYILSTLETSK</sequence>
<evidence type="ECO:0000313" key="4">
    <source>
        <dbReference type="Proteomes" id="UP001589776"/>
    </source>
</evidence>
<evidence type="ECO:0000256" key="1">
    <source>
        <dbReference type="ARBA" id="ARBA00022553"/>
    </source>
</evidence>
<proteinExistence type="predicted"/>
<evidence type="ECO:0000259" key="2">
    <source>
        <dbReference type="PROSITE" id="PS50801"/>
    </source>
</evidence>
<dbReference type="PANTHER" id="PTHR33745:SF3">
    <property type="entry name" value="RSBT CO-ANTAGONIST PROTEIN RSBRC"/>
    <property type="match status" value="1"/>
</dbReference>
<dbReference type="InterPro" id="IPR002645">
    <property type="entry name" value="STAS_dom"/>
</dbReference>
<keyword evidence="1" id="KW-0597">Phosphoprotein</keyword>
<reference evidence="3 4" key="1">
    <citation type="submission" date="2024-09" db="EMBL/GenBank/DDBJ databases">
        <authorList>
            <person name="Sun Q."/>
            <person name="Mori K."/>
        </authorList>
    </citation>
    <scope>NUCLEOTIDE SEQUENCE [LARGE SCALE GENOMIC DNA]</scope>
    <source>
        <strain evidence="3 4">CCM 7759</strain>
    </source>
</reference>
<dbReference type="CDD" id="cd07041">
    <property type="entry name" value="STAS_RsbR_RsbS_like"/>
    <property type="match status" value="1"/>
</dbReference>
<dbReference type="SUPFAM" id="SSF52091">
    <property type="entry name" value="SpoIIaa-like"/>
    <property type="match status" value="1"/>
</dbReference>
<keyword evidence="4" id="KW-1185">Reference proteome</keyword>
<dbReference type="InterPro" id="IPR036513">
    <property type="entry name" value="STAS_dom_sf"/>
</dbReference>
<name>A0ABV6DPG7_9BACL</name>
<dbReference type="InterPro" id="IPR051932">
    <property type="entry name" value="Bact_StressResp_Reg"/>
</dbReference>
<gene>
    <name evidence="3" type="ORF">ACFFK0_19040</name>
</gene>
<evidence type="ECO:0000313" key="3">
    <source>
        <dbReference type="EMBL" id="MFC0214532.1"/>
    </source>
</evidence>
<dbReference type="PROSITE" id="PS50801">
    <property type="entry name" value="STAS"/>
    <property type="match status" value="1"/>
</dbReference>